<comment type="subcellular location">
    <subcellularLocation>
        <location evidence="1">Cell membrane</location>
        <topology evidence="1">Multi-pass membrane protein</topology>
    </subcellularLocation>
</comment>
<feature type="transmembrane region" description="Helical" evidence="10">
    <location>
        <begin position="6"/>
        <end position="25"/>
    </location>
</feature>
<evidence type="ECO:0000256" key="3">
    <source>
        <dbReference type="ARBA" id="ARBA00022448"/>
    </source>
</evidence>
<evidence type="ECO:0000256" key="9">
    <source>
        <dbReference type="RuleBase" id="RU362091"/>
    </source>
</evidence>
<dbReference type="PANTHER" id="PTHR48086">
    <property type="entry name" value="SODIUM/PROLINE SYMPORTER-RELATED"/>
    <property type="match status" value="1"/>
</dbReference>
<comment type="similarity">
    <text evidence="2 9">Belongs to the sodium:solute symporter (SSF) (TC 2.A.21) family.</text>
</comment>
<dbReference type="EMBL" id="JANTHX010000004">
    <property type="protein sequence ID" value="MCS0498406.1"/>
    <property type="molecule type" value="Genomic_DNA"/>
</dbReference>
<keyword evidence="3" id="KW-0813">Transport</keyword>
<feature type="transmembrane region" description="Helical" evidence="10">
    <location>
        <begin position="183"/>
        <end position="201"/>
    </location>
</feature>
<feature type="transmembrane region" description="Helical" evidence="10">
    <location>
        <begin position="233"/>
        <end position="253"/>
    </location>
</feature>
<gene>
    <name evidence="11" type="ORF">NUH29_02435</name>
</gene>
<dbReference type="PROSITE" id="PS50283">
    <property type="entry name" value="NA_SOLUT_SYMP_3"/>
    <property type="match status" value="1"/>
</dbReference>
<evidence type="ECO:0000256" key="6">
    <source>
        <dbReference type="ARBA" id="ARBA00022847"/>
    </source>
</evidence>
<reference evidence="11 12" key="1">
    <citation type="submission" date="2022-08" db="EMBL/GenBank/DDBJ databases">
        <authorList>
            <person name="Li F."/>
        </authorList>
    </citation>
    <scope>NUCLEOTIDE SEQUENCE [LARGE SCALE GENOMIC DNA]</scope>
    <source>
        <strain evidence="11 12">10F1B-8-1</strain>
    </source>
</reference>
<keyword evidence="6" id="KW-0769">Symport</keyword>
<feature type="transmembrane region" description="Helical" evidence="10">
    <location>
        <begin position="319"/>
        <end position="344"/>
    </location>
</feature>
<evidence type="ECO:0000256" key="8">
    <source>
        <dbReference type="ARBA" id="ARBA00023136"/>
    </source>
</evidence>
<dbReference type="Gene3D" id="1.20.1730.10">
    <property type="entry name" value="Sodium/glucose cotransporter"/>
    <property type="match status" value="1"/>
</dbReference>
<organism evidence="11 12">
    <name type="scientific">Protaetiibacter mangrovi</name>
    <dbReference type="NCBI Taxonomy" id="2970926"/>
    <lineage>
        <taxon>Bacteria</taxon>
        <taxon>Bacillati</taxon>
        <taxon>Actinomycetota</taxon>
        <taxon>Actinomycetes</taxon>
        <taxon>Micrococcales</taxon>
        <taxon>Microbacteriaceae</taxon>
        <taxon>Protaetiibacter</taxon>
    </lineage>
</organism>
<feature type="transmembrane region" description="Helical" evidence="10">
    <location>
        <begin position="75"/>
        <end position="96"/>
    </location>
</feature>
<keyword evidence="5 10" id="KW-0812">Transmembrane</keyword>
<protein>
    <submittedName>
        <fullName evidence="11">Cation acetate symporter</fullName>
    </submittedName>
</protein>
<comment type="caution">
    <text evidence="11">The sequence shown here is derived from an EMBL/GenBank/DDBJ whole genome shotgun (WGS) entry which is preliminary data.</text>
</comment>
<dbReference type="RefSeq" id="WP_258797327.1">
    <property type="nucleotide sequence ID" value="NZ_JANTHX010000004.1"/>
</dbReference>
<dbReference type="CDD" id="cd11480">
    <property type="entry name" value="SLC5sbd_u4"/>
    <property type="match status" value="1"/>
</dbReference>
<dbReference type="InterPro" id="IPR038377">
    <property type="entry name" value="Na/Glc_symporter_sf"/>
</dbReference>
<feature type="transmembrane region" description="Helical" evidence="10">
    <location>
        <begin position="356"/>
        <end position="373"/>
    </location>
</feature>
<sequence length="485" mass="50547">MTPALGYASIAVVTVITVLIGFFGVRVSRTTSDFYVASRTVRPWLNASAIGGEYLSAASVLGVAGLILLQGERALWFPIGYTAGYLMLLLFVAAPLRRSGAYTVPDFTEARLESRTVRRLTSVLVILIGWLYIVPQLQGAALTVGITTGLPRWVGAVGVAVIVGVVVAAGGMRSITFVQAFQYWLKLTAVAAPVVFVLLLHPGTRPALGEAIAGAFPTFSIADPDVVYRSVSLLLALLLGTLGLPHVLVRFYTNPDGTAARRTTLIVLCLLSVFYLFPVAIGMLGRLFMPELAADDPDALLLLLPSAVLPSPWAEAVTALVIAGAFGAFLSTSSGLVVSLAGVVSQELFAGSVRGFRIAAALSVVVPLVVAGLTDSAGLAGSVGLVFAFTASTLCPALLLGIWWRGLTARGAVAGMATGAVACGSAILFGWIGPDGGLAGALIDQPAAWTVPLATAVMVLVSRLDARRIPRGTERFLARLHVPER</sequence>
<accession>A0ABT1ZCK8</accession>
<feature type="transmembrane region" description="Helical" evidence="10">
    <location>
        <begin position="153"/>
        <end position="171"/>
    </location>
</feature>
<keyword evidence="8 10" id="KW-0472">Membrane</keyword>
<dbReference type="Proteomes" id="UP001205337">
    <property type="component" value="Unassembled WGS sequence"/>
</dbReference>
<evidence type="ECO:0000256" key="5">
    <source>
        <dbReference type="ARBA" id="ARBA00022692"/>
    </source>
</evidence>
<feature type="transmembrane region" description="Helical" evidence="10">
    <location>
        <begin position="438"/>
        <end position="461"/>
    </location>
</feature>
<evidence type="ECO:0000256" key="10">
    <source>
        <dbReference type="SAM" id="Phobius"/>
    </source>
</evidence>
<feature type="transmembrane region" description="Helical" evidence="10">
    <location>
        <begin position="45"/>
        <end position="69"/>
    </location>
</feature>
<dbReference type="Pfam" id="PF00474">
    <property type="entry name" value="SSF"/>
    <property type="match status" value="1"/>
</dbReference>
<proteinExistence type="inferred from homology"/>
<evidence type="ECO:0000256" key="2">
    <source>
        <dbReference type="ARBA" id="ARBA00006434"/>
    </source>
</evidence>
<evidence type="ECO:0000256" key="1">
    <source>
        <dbReference type="ARBA" id="ARBA00004651"/>
    </source>
</evidence>
<feature type="transmembrane region" description="Helical" evidence="10">
    <location>
        <begin position="411"/>
        <end position="432"/>
    </location>
</feature>
<dbReference type="PANTHER" id="PTHR48086:SF6">
    <property type="entry name" value="CATION_ACETATE SYMPORTER ACTP"/>
    <property type="match status" value="1"/>
</dbReference>
<feature type="transmembrane region" description="Helical" evidence="10">
    <location>
        <begin position="265"/>
        <end position="288"/>
    </location>
</feature>
<name>A0ABT1ZCK8_9MICO</name>
<keyword evidence="7 10" id="KW-1133">Transmembrane helix</keyword>
<evidence type="ECO:0000313" key="11">
    <source>
        <dbReference type="EMBL" id="MCS0498406.1"/>
    </source>
</evidence>
<dbReference type="InterPro" id="IPR050277">
    <property type="entry name" value="Sodium:Solute_Symporter"/>
</dbReference>
<feature type="transmembrane region" description="Helical" evidence="10">
    <location>
        <begin position="379"/>
        <end position="404"/>
    </location>
</feature>
<evidence type="ECO:0000313" key="12">
    <source>
        <dbReference type="Proteomes" id="UP001205337"/>
    </source>
</evidence>
<keyword evidence="4" id="KW-1003">Cell membrane</keyword>
<dbReference type="InterPro" id="IPR001734">
    <property type="entry name" value="Na/solute_symporter"/>
</dbReference>
<feature type="transmembrane region" description="Helical" evidence="10">
    <location>
        <begin position="117"/>
        <end position="133"/>
    </location>
</feature>
<evidence type="ECO:0000256" key="7">
    <source>
        <dbReference type="ARBA" id="ARBA00022989"/>
    </source>
</evidence>
<keyword evidence="12" id="KW-1185">Reference proteome</keyword>
<evidence type="ECO:0000256" key="4">
    <source>
        <dbReference type="ARBA" id="ARBA00022475"/>
    </source>
</evidence>